<dbReference type="InterPro" id="IPR050219">
    <property type="entry name" value="DnaG_primase"/>
</dbReference>
<dbReference type="Pfam" id="PF01807">
    <property type="entry name" value="Zn_ribbon_DnaG"/>
    <property type="match status" value="1"/>
</dbReference>
<sequence length="1063" mass="122502">MGYISKEFIDKLLSEVDIVNLFQHYGIEVKKKGAYFWCLSPFKEEKSPSCQLKQNTQRFNCYSTGKNGNVITFVMDYKALNYAEAVEELARFQGLTIQYESETETKIYQEKRTIQAEFRKLLFSLKILFQDQLQKLPKTHPAWLEIEKRKYSDNDVKEWEIGYAPGNKFIYEYFTSFGNVDAAKKLGLVNDKDNDSIWNRLVYPIYDDRDQIVGFASRDLSGTEDSVKWMNPKDNDLYKKDQVLYGLNSAKNAILRNNRVWLVEGYNDVIAWQKNGLENTIAPCGTSLMMSHIKIIKKLTQKVTICFDPDGAGKKAVIKYLPLLLENGFSVDVCQLPKVDPDDYSRQHADDINLKGLAVSLQPFIINGFQVLLLEKLQGDEIDMSNGIKEIAKTISKIPDFTLQQLYIDRLTKESRQKPAHIRSLIKGFESDQIRVLNSENERYEIPRGVTTPVDVLAPIIDKYEMFISDNQIWMQTNTSEPYQFKSISNFSIEILQHMHDEKFAAKLIKICNVLGEERIFDAPADAMTAPLDFKKLCARQGNYKFKGDVKDLDKLTDYLYDKMGVGGKIDVMGWDVEGFHVWNNTVTVPGKENIAIDKNGMFHYDGHTYYVPSANEIYRKNNYKYKKQKRCVLKSTPYPIEEYLHQMKKVHGKFGVLGMLFAFAAAHQDLIIETSKGFPEYFLYGPPSTGKDELFGIMKGFFGIDKKNFINLENRQSTGKARLRLFAEYSNCLVHLSEYMNGDKETDGMMKGLWDRGSYSKATLDSNVSTESLPILSAAIIAGNQAPTDEALLTRLIYGEMVKNKFTLEERKEFEKLEEMTTEGITSYMNKVIWHRPIFEKNFSDKFYMFKRMLSGRESFKGAEDRIITNYAVLGATHEILKETNDFVFPFTSKELLDIFDEFVKILRAKLESASLFTKFWDVFIWCLRGSEQNRLNINTDFKVDGDLLILRFTAVFNRIQTEWFPRFTESCPNKATLQNLIKQQKYFVEEKSGTRFGKDENGRDINTSGYVLDLNKFPAETKQDLLFSFNMNKEELESKLKGMASLFPNSPPPATPDNISI</sequence>
<dbReference type="PANTHER" id="PTHR30313:SF2">
    <property type="entry name" value="DNA PRIMASE"/>
    <property type="match status" value="1"/>
</dbReference>
<dbReference type="PROSITE" id="PS50880">
    <property type="entry name" value="TOPRIM"/>
    <property type="match status" value="1"/>
</dbReference>
<dbReference type="Gene3D" id="3.90.980.10">
    <property type="entry name" value="DNA primase, catalytic core, N-terminal domain"/>
    <property type="match status" value="1"/>
</dbReference>
<dbReference type="SMART" id="SM00400">
    <property type="entry name" value="ZnF_CHCC"/>
    <property type="match status" value="1"/>
</dbReference>
<dbReference type="Proteomes" id="UP001158050">
    <property type="component" value="Unassembled WGS sequence"/>
</dbReference>
<dbReference type="InterPro" id="IPR034151">
    <property type="entry name" value="TOPRIM_DnaG_bac"/>
</dbReference>
<keyword evidence="2" id="KW-0639">Primosome</keyword>
<organism evidence="13 14">
    <name type="scientific">Epilithonimonas pallida</name>
    <dbReference type="NCBI Taxonomy" id="373671"/>
    <lineage>
        <taxon>Bacteria</taxon>
        <taxon>Pseudomonadati</taxon>
        <taxon>Bacteroidota</taxon>
        <taxon>Flavobacteriia</taxon>
        <taxon>Flavobacteriales</taxon>
        <taxon>Weeksellaceae</taxon>
        <taxon>Chryseobacterium group</taxon>
        <taxon>Epilithonimonas</taxon>
    </lineage>
</organism>
<dbReference type="SMART" id="SM00493">
    <property type="entry name" value="TOPRIM"/>
    <property type="match status" value="1"/>
</dbReference>
<evidence type="ECO:0000256" key="5">
    <source>
        <dbReference type="ARBA" id="ARBA00022705"/>
    </source>
</evidence>
<dbReference type="SUPFAM" id="SSF56731">
    <property type="entry name" value="DNA primase core"/>
    <property type="match status" value="1"/>
</dbReference>
<evidence type="ECO:0000256" key="8">
    <source>
        <dbReference type="ARBA" id="ARBA00022833"/>
    </source>
</evidence>
<evidence type="ECO:0000256" key="2">
    <source>
        <dbReference type="ARBA" id="ARBA00022515"/>
    </source>
</evidence>
<dbReference type="CDD" id="cd03364">
    <property type="entry name" value="TOPRIM_DnaG_primases"/>
    <property type="match status" value="1"/>
</dbReference>
<dbReference type="EMBL" id="FXUO01000006">
    <property type="protein sequence ID" value="SMP94672.1"/>
    <property type="molecule type" value="Genomic_DNA"/>
</dbReference>
<keyword evidence="11" id="KW-0804">Transcription</keyword>
<dbReference type="InterPro" id="IPR002694">
    <property type="entry name" value="Znf_CHC2"/>
</dbReference>
<dbReference type="Gene3D" id="3.90.580.10">
    <property type="entry name" value="Zinc finger, CHC2-type domain"/>
    <property type="match status" value="1"/>
</dbReference>
<dbReference type="InterPro" id="IPR036977">
    <property type="entry name" value="DNA_primase_Znf_CHC2"/>
</dbReference>
<accession>A0ABY1R6E3</accession>
<keyword evidence="6" id="KW-0479">Metal-binding</keyword>
<evidence type="ECO:0000256" key="10">
    <source>
        <dbReference type="ARBA" id="ARBA00023125"/>
    </source>
</evidence>
<evidence type="ECO:0000256" key="4">
    <source>
        <dbReference type="ARBA" id="ARBA00022695"/>
    </source>
</evidence>
<dbReference type="InterPro" id="IPR006171">
    <property type="entry name" value="TOPRIM_dom"/>
</dbReference>
<comment type="caution">
    <text evidence="13">The sequence shown here is derived from an EMBL/GenBank/DDBJ whole genome shotgun (WGS) entry which is preliminary data.</text>
</comment>
<evidence type="ECO:0000256" key="7">
    <source>
        <dbReference type="ARBA" id="ARBA00022771"/>
    </source>
</evidence>
<dbReference type="Gene3D" id="3.40.1360.10">
    <property type="match status" value="1"/>
</dbReference>
<evidence type="ECO:0000259" key="12">
    <source>
        <dbReference type="PROSITE" id="PS50880"/>
    </source>
</evidence>
<reference evidence="13 14" key="1">
    <citation type="submission" date="2017-05" db="EMBL/GenBank/DDBJ databases">
        <authorList>
            <person name="Varghese N."/>
            <person name="Submissions S."/>
        </authorList>
    </citation>
    <scope>NUCLEOTIDE SEQUENCE [LARGE SCALE GENOMIC DNA]</scope>
    <source>
        <strain evidence="13 14">DSM 18015</strain>
    </source>
</reference>
<evidence type="ECO:0000313" key="13">
    <source>
        <dbReference type="EMBL" id="SMP94672.1"/>
    </source>
</evidence>
<keyword evidence="8" id="KW-0862">Zinc</keyword>
<dbReference type="Pfam" id="PF08275">
    <property type="entry name" value="DNAG_N"/>
    <property type="match status" value="1"/>
</dbReference>
<dbReference type="InterPro" id="IPR013264">
    <property type="entry name" value="DNAG_N"/>
</dbReference>
<keyword evidence="10" id="KW-0238">DNA-binding</keyword>
<protein>
    <submittedName>
        <fullName evidence="13">DNA primase, catalytic core</fullName>
    </submittedName>
</protein>
<dbReference type="SUPFAM" id="SSF57783">
    <property type="entry name" value="Zinc beta-ribbon"/>
    <property type="match status" value="1"/>
</dbReference>
<evidence type="ECO:0000256" key="3">
    <source>
        <dbReference type="ARBA" id="ARBA00022679"/>
    </source>
</evidence>
<name>A0ABY1R6E3_9FLAO</name>
<dbReference type="RefSeq" id="WP_283417261.1">
    <property type="nucleotide sequence ID" value="NZ_FXUO01000006.1"/>
</dbReference>
<keyword evidence="7" id="KW-0863">Zinc-finger</keyword>
<keyword evidence="4" id="KW-0548">Nucleotidyltransferase</keyword>
<feature type="domain" description="Toprim" evidence="12">
    <location>
        <begin position="258"/>
        <end position="339"/>
    </location>
</feature>
<keyword evidence="9" id="KW-0460">Magnesium</keyword>
<evidence type="ECO:0000313" key="14">
    <source>
        <dbReference type="Proteomes" id="UP001158050"/>
    </source>
</evidence>
<keyword evidence="14" id="KW-1185">Reference proteome</keyword>
<dbReference type="PANTHER" id="PTHR30313">
    <property type="entry name" value="DNA PRIMASE"/>
    <property type="match status" value="1"/>
</dbReference>
<dbReference type="Pfam" id="PF13155">
    <property type="entry name" value="Toprim_2"/>
    <property type="match status" value="1"/>
</dbReference>
<evidence type="ECO:0000256" key="6">
    <source>
        <dbReference type="ARBA" id="ARBA00022723"/>
    </source>
</evidence>
<gene>
    <name evidence="13" type="ORF">SAMN05421679_10675</name>
</gene>
<dbReference type="InterPro" id="IPR037068">
    <property type="entry name" value="DNA_primase_core_N_sf"/>
</dbReference>
<evidence type="ECO:0000256" key="11">
    <source>
        <dbReference type="ARBA" id="ARBA00023163"/>
    </source>
</evidence>
<proteinExistence type="predicted"/>
<evidence type="ECO:0000256" key="9">
    <source>
        <dbReference type="ARBA" id="ARBA00022842"/>
    </source>
</evidence>
<evidence type="ECO:0000256" key="1">
    <source>
        <dbReference type="ARBA" id="ARBA00022478"/>
    </source>
</evidence>
<dbReference type="InterPro" id="IPR006295">
    <property type="entry name" value="DNA_primase_DnaG"/>
</dbReference>
<dbReference type="NCBIfam" id="TIGR01391">
    <property type="entry name" value="dnaG"/>
    <property type="match status" value="1"/>
</dbReference>
<keyword evidence="5" id="KW-0235">DNA replication</keyword>
<keyword evidence="1" id="KW-0240">DNA-directed RNA polymerase</keyword>
<keyword evidence="3" id="KW-0808">Transferase</keyword>